<dbReference type="InterPro" id="IPR026898">
    <property type="entry name" value="PrsW"/>
</dbReference>
<dbReference type="Pfam" id="PF13367">
    <property type="entry name" value="PrsW-protease"/>
    <property type="match status" value="1"/>
</dbReference>
<dbReference type="AlphaFoldDB" id="A0A852UZ00"/>
<feature type="transmembrane region" description="Helical" evidence="1">
    <location>
        <begin position="203"/>
        <end position="221"/>
    </location>
</feature>
<proteinExistence type="predicted"/>
<feature type="transmembrane region" description="Helical" evidence="1">
    <location>
        <begin position="12"/>
        <end position="30"/>
    </location>
</feature>
<dbReference type="RefSeq" id="WP_179821184.1">
    <property type="nucleotide sequence ID" value="NZ_JACCCO010000001.1"/>
</dbReference>
<organism evidence="2 3">
    <name type="scientific">Streptosporangium sandarakinum</name>
    <dbReference type="NCBI Taxonomy" id="1260955"/>
    <lineage>
        <taxon>Bacteria</taxon>
        <taxon>Bacillati</taxon>
        <taxon>Actinomycetota</taxon>
        <taxon>Actinomycetes</taxon>
        <taxon>Streptosporangiales</taxon>
        <taxon>Streptosporangiaceae</taxon>
        <taxon>Streptosporangium</taxon>
    </lineage>
</organism>
<reference evidence="2 3" key="1">
    <citation type="submission" date="2020-07" db="EMBL/GenBank/DDBJ databases">
        <title>Sequencing the genomes of 1000 actinobacteria strains.</title>
        <authorList>
            <person name="Klenk H.-P."/>
        </authorList>
    </citation>
    <scope>NUCLEOTIDE SEQUENCE [LARGE SCALE GENOMIC DNA]</scope>
    <source>
        <strain evidence="2 3">DSM 45763</strain>
    </source>
</reference>
<comment type="caution">
    <text evidence="2">The sequence shown here is derived from an EMBL/GenBank/DDBJ whole genome shotgun (WGS) entry which is preliminary data.</text>
</comment>
<evidence type="ECO:0000313" key="3">
    <source>
        <dbReference type="Proteomes" id="UP000576393"/>
    </source>
</evidence>
<protein>
    <submittedName>
        <fullName evidence="2">RsiW-degrading membrane proteinase PrsW (M82 family)</fullName>
    </submittedName>
</protein>
<dbReference type="EMBL" id="JACCCO010000001">
    <property type="protein sequence ID" value="NYF40896.1"/>
    <property type="molecule type" value="Genomic_DNA"/>
</dbReference>
<feature type="transmembrane region" description="Helical" evidence="1">
    <location>
        <begin position="233"/>
        <end position="249"/>
    </location>
</feature>
<feature type="transmembrane region" description="Helical" evidence="1">
    <location>
        <begin position="179"/>
        <end position="196"/>
    </location>
</feature>
<keyword evidence="1" id="KW-0812">Transmembrane</keyword>
<accession>A0A852UZ00</accession>
<sequence>MRQHLRFYRHRWFKAWLAMTALSAALIIMMEAVGNHAVRPAAFFYGAAAGPMALLVAVHDRTGIGTSVPGVTLVGMFLFGGGVALLLGGYFDSLLIPDGASLDILRVGWIEEPAKLVPILALALTGRHLTKAAGVALGLSCATGFAVMESMSYAWKNVDKDSAVGAGVVLFTRGLTTPFGHLVWTGMVCAIAFEVWHLAGRVVFTVTIACAFTVAATLHSINDGLLVLDVPAPVRLLFPVVAAVSYWLFHQATGDLSPRVPGGAAALAVRIATPPGLRPPAGEFAVRITAPPGLQPPAGAPPGRPA</sequence>
<keyword evidence="3" id="KW-1185">Reference proteome</keyword>
<gene>
    <name evidence="2" type="ORF">HDA43_003055</name>
</gene>
<evidence type="ECO:0000256" key="1">
    <source>
        <dbReference type="SAM" id="Phobius"/>
    </source>
</evidence>
<dbReference type="Proteomes" id="UP000576393">
    <property type="component" value="Unassembled WGS sequence"/>
</dbReference>
<dbReference type="GO" id="GO:0008233">
    <property type="term" value="F:peptidase activity"/>
    <property type="evidence" value="ECO:0007669"/>
    <property type="project" value="InterPro"/>
</dbReference>
<keyword evidence="1" id="KW-1133">Transmembrane helix</keyword>
<feature type="transmembrane region" description="Helical" evidence="1">
    <location>
        <begin position="42"/>
        <end position="58"/>
    </location>
</feature>
<keyword evidence="1" id="KW-0472">Membrane</keyword>
<feature type="transmembrane region" description="Helical" evidence="1">
    <location>
        <begin position="70"/>
        <end position="91"/>
    </location>
</feature>
<name>A0A852UZ00_9ACTN</name>
<evidence type="ECO:0000313" key="2">
    <source>
        <dbReference type="EMBL" id="NYF40896.1"/>
    </source>
</evidence>